<accession>A0ABM0LW15</accession>
<organism evidence="2 3">
    <name type="scientific">Saccoglossus kowalevskii</name>
    <name type="common">Acorn worm</name>
    <dbReference type="NCBI Taxonomy" id="10224"/>
    <lineage>
        <taxon>Eukaryota</taxon>
        <taxon>Metazoa</taxon>
        <taxon>Hemichordata</taxon>
        <taxon>Enteropneusta</taxon>
        <taxon>Harrimaniidae</taxon>
        <taxon>Saccoglossus</taxon>
    </lineage>
</organism>
<reference evidence="3" key="1">
    <citation type="submission" date="2025-08" db="UniProtKB">
        <authorList>
            <consortium name="RefSeq"/>
        </authorList>
    </citation>
    <scope>IDENTIFICATION</scope>
    <source>
        <tissue evidence="3">Testes</tissue>
    </source>
</reference>
<dbReference type="GeneID" id="102802446"/>
<dbReference type="SUPFAM" id="SSF54427">
    <property type="entry name" value="NTF2-like"/>
    <property type="match status" value="1"/>
</dbReference>
<protein>
    <submittedName>
        <fullName evidence="3">Uncharacterized protein LOC102802446</fullName>
    </submittedName>
</protein>
<evidence type="ECO:0000313" key="2">
    <source>
        <dbReference type="Proteomes" id="UP000694865"/>
    </source>
</evidence>
<proteinExistence type="predicted"/>
<feature type="domain" description="DUF4440" evidence="1">
    <location>
        <begin position="11"/>
        <end position="113"/>
    </location>
</feature>
<name>A0ABM0LW15_SACKO</name>
<dbReference type="Proteomes" id="UP000694865">
    <property type="component" value="Unplaced"/>
</dbReference>
<sequence>MATISDIQIKIQKKFDQYADAFKVGDIKTMMDVYTPDAILMPPGSTMVKGAQAIEIHEKRNLAILRDMSVTVSEVGDVGDCIYTIIAIKALRGDNSEPLSVKELIVWKKIGDEYYAHRVIWNADCEQTNPWSNVA</sequence>
<evidence type="ECO:0000259" key="1">
    <source>
        <dbReference type="Pfam" id="PF14534"/>
    </source>
</evidence>
<keyword evidence="2" id="KW-1185">Reference proteome</keyword>
<evidence type="ECO:0000313" key="3">
    <source>
        <dbReference type="RefSeq" id="XP_006811956.1"/>
    </source>
</evidence>
<dbReference type="Pfam" id="PF14534">
    <property type="entry name" value="DUF4440"/>
    <property type="match status" value="1"/>
</dbReference>
<dbReference type="InterPro" id="IPR027843">
    <property type="entry name" value="DUF4440"/>
</dbReference>
<dbReference type="InterPro" id="IPR032710">
    <property type="entry name" value="NTF2-like_dom_sf"/>
</dbReference>
<gene>
    <name evidence="3" type="primary">LOC102802446</name>
</gene>
<dbReference type="Gene3D" id="3.10.450.50">
    <property type="match status" value="1"/>
</dbReference>
<dbReference type="RefSeq" id="XP_006811956.1">
    <property type="nucleotide sequence ID" value="XM_006811893.1"/>
</dbReference>